<keyword evidence="3" id="KW-1185">Reference proteome</keyword>
<dbReference type="EMBL" id="LGRX02001216">
    <property type="protein sequence ID" value="KAK3286587.1"/>
    <property type="molecule type" value="Genomic_DNA"/>
</dbReference>
<dbReference type="InterPro" id="IPR014056">
    <property type="entry name" value="TypeIITA-like_toxin_pred"/>
</dbReference>
<proteinExistence type="predicted"/>
<evidence type="ECO:0000313" key="2">
    <source>
        <dbReference type="EMBL" id="KAK3286650.1"/>
    </source>
</evidence>
<reference evidence="1" key="2">
    <citation type="submission" date="2023-06" db="EMBL/GenBank/DDBJ databases">
        <title>Long-read-based genome assembly of the green algal bacterivore Cymbomonas tetramitiformis.</title>
        <authorList>
            <person name="Gyaltshen Y."/>
            <person name="Rozenberg A."/>
            <person name="Paasch A."/>
            <person name="Burns J.A."/>
            <person name="Warring S."/>
            <person name="Larson R."/>
            <person name="Maurer-Alcala X."/>
            <person name="Dacks J."/>
            <person name="Kim E."/>
        </authorList>
    </citation>
    <scope>NUCLEOTIDE SEQUENCE</scope>
    <source>
        <strain evidence="1">PLY_AMNH</strain>
    </source>
</reference>
<name>A0AAE0GYK4_9CHLO</name>
<evidence type="ECO:0000313" key="3">
    <source>
        <dbReference type="Proteomes" id="UP001190700"/>
    </source>
</evidence>
<comment type="caution">
    <text evidence="1">The sequence shown here is derived from an EMBL/GenBank/DDBJ whole genome shotgun (WGS) entry which is preliminary data.</text>
</comment>
<dbReference type="EMBL" id="LGRX02001216">
    <property type="protein sequence ID" value="KAK3286650.1"/>
    <property type="molecule type" value="Genomic_DNA"/>
</dbReference>
<dbReference type="NCBIfam" id="TIGR02683">
    <property type="entry name" value="upstrm_HI1419"/>
    <property type="match status" value="1"/>
</dbReference>
<reference evidence="1 3" key="1">
    <citation type="journal article" date="2015" name="Genome Biol. Evol.">
        <title>Comparative Genomics of a Bacterivorous Green Alga Reveals Evolutionary Causalities and Consequences of Phago-Mixotrophic Mode of Nutrition.</title>
        <authorList>
            <person name="Burns J.A."/>
            <person name="Paasch A."/>
            <person name="Narechania A."/>
            <person name="Kim E."/>
        </authorList>
    </citation>
    <scope>NUCLEOTIDE SEQUENCE [LARGE SCALE GENOMIC DNA]</scope>
    <source>
        <strain evidence="1">PLY_AMNH</strain>
    </source>
</reference>
<dbReference type="PANTHER" id="PTHR41791:SF1">
    <property type="entry name" value="SSL7039 PROTEIN"/>
    <property type="match status" value="1"/>
</dbReference>
<protein>
    <recommendedName>
        <fullName evidence="4">Addiction module killer protein</fullName>
    </recommendedName>
</protein>
<evidence type="ECO:0008006" key="4">
    <source>
        <dbReference type="Google" id="ProtNLM"/>
    </source>
</evidence>
<accession>A0AAE0GYK4</accession>
<dbReference type="AlphaFoldDB" id="A0AAE0GYK4"/>
<dbReference type="Proteomes" id="UP001190700">
    <property type="component" value="Unassembled WGS sequence"/>
</dbReference>
<sequence length="188" mass="20636">MKIELFLSRDGQSPFEDWFEGLDTQAAAKVATAVTRMGQGNMSEAKGVGGGLLEYRIHYGPGYRVYFGKDGDKIIILVGGGTKRRQSKDIDAAKARWREYKQRKKEALFQEAISLLLDGDVETGKAVIRDYINATIGFEDLALKVGTSAPSLMRMFSAKGNPTAKKLFPVIKRLQKETGIEVGLTVSG</sequence>
<gene>
    <name evidence="1" type="ORF">CYMTET_5813</name>
    <name evidence="2" type="ORF">CYMTET_5876</name>
</gene>
<dbReference type="PANTHER" id="PTHR41791">
    <property type="entry name" value="SSL7039 PROTEIN"/>
    <property type="match status" value="1"/>
</dbReference>
<organism evidence="1 3">
    <name type="scientific">Cymbomonas tetramitiformis</name>
    <dbReference type="NCBI Taxonomy" id="36881"/>
    <lineage>
        <taxon>Eukaryota</taxon>
        <taxon>Viridiplantae</taxon>
        <taxon>Chlorophyta</taxon>
        <taxon>Pyramimonadophyceae</taxon>
        <taxon>Pyramimonadales</taxon>
        <taxon>Pyramimonadaceae</taxon>
        <taxon>Cymbomonas</taxon>
    </lineage>
</organism>
<evidence type="ECO:0000313" key="1">
    <source>
        <dbReference type="EMBL" id="KAK3286587.1"/>
    </source>
</evidence>